<evidence type="ECO:0000313" key="7">
    <source>
        <dbReference type="Proteomes" id="UP000215914"/>
    </source>
</evidence>
<dbReference type="SUPFAM" id="SSF52047">
    <property type="entry name" value="RNI-like"/>
    <property type="match status" value="1"/>
</dbReference>
<gene>
    <name evidence="6" type="ORF">HanXRQr2_Chr12g0557331</name>
</gene>
<evidence type="ECO:0000256" key="4">
    <source>
        <dbReference type="ARBA" id="ARBA00023163"/>
    </source>
</evidence>
<dbReference type="EMBL" id="MNCJ02000327">
    <property type="protein sequence ID" value="KAF5779265.1"/>
    <property type="molecule type" value="Genomic_DNA"/>
</dbReference>
<accession>A0A9K3HJ19</accession>
<keyword evidence="7" id="KW-1185">Reference proteome</keyword>
<evidence type="ECO:0000256" key="5">
    <source>
        <dbReference type="ARBA" id="ARBA00023242"/>
    </source>
</evidence>
<keyword evidence="4" id="KW-0804">Transcription</keyword>
<sequence>MTQPIPTQELVAKDLHGIEWRFKHIFRGQYALVFFCRCLKIAKRVSGNFLKVLQMPMTDITDKLISKHIKPLPNLTILDVSHCINITSEGLKTFGYQCKLLHLKRNMPAFEDQLSVA</sequence>
<dbReference type="GO" id="GO:0003677">
    <property type="term" value="F:DNA binding"/>
    <property type="evidence" value="ECO:0007669"/>
    <property type="project" value="UniProtKB-KW"/>
</dbReference>
<name>A0A9K3HJ19_HELAN</name>
<dbReference type="Gene3D" id="3.80.10.10">
    <property type="entry name" value="Ribonuclease Inhibitor"/>
    <property type="match status" value="1"/>
</dbReference>
<evidence type="ECO:0000256" key="3">
    <source>
        <dbReference type="ARBA" id="ARBA00023125"/>
    </source>
</evidence>
<evidence type="ECO:0000313" key="6">
    <source>
        <dbReference type="EMBL" id="KAF5779265.1"/>
    </source>
</evidence>
<comment type="subcellular location">
    <subcellularLocation>
        <location evidence="1">Nucleus</location>
    </subcellularLocation>
</comment>
<proteinExistence type="predicted"/>
<organism evidence="6 7">
    <name type="scientific">Helianthus annuus</name>
    <name type="common">Common sunflower</name>
    <dbReference type="NCBI Taxonomy" id="4232"/>
    <lineage>
        <taxon>Eukaryota</taxon>
        <taxon>Viridiplantae</taxon>
        <taxon>Streptophyta</taxon>
        <taxon>Embryophyta</taxon>
        <taxon>Tracheophyta</taxon>
        <taxon>Spermatophyta</taxon>
        <taxon>Magnoliopsida</taxon>
        <taxon>eudicotyledons</taxon>
        <taxon>Gunneridae</taxon>
        <taxon>Pentapetalae</taxon>
        <taxon>asterids</taxon>
        <taxon>campanulids</taxon>
        <taxon>Asterales</taxon>
        <taxon>Asteraceae</taxon>
        <taxon>Asteroideae</taxon>
        <taxon>Heliantheae alliance</taxon>
        <taxon>Heliantheae</taxon>
        <taxon>Helianthus</taxon>
    </lineage>
</organism>
<dbReference type="GO" id="GO:0005634">
    <property type="term" value="C:nucleus"/>
    <property type="evidence" value="ECO:0007669"/>
    <property type="project" value="UniProtKB-SubCell"/>
</dbReference>
<dbReference type="InterPro" id="IPR015300">
    <property type="entry name" value="DNA-bd_pseudobarrel_sf"/>
</dbReference>
<keyword evidence="3 6" id="KW-0238">DNA-binding</keyword>
<dbReference type="InterPro" id="IPR032675">
    <property type="entry name" value="LRR_dom_sf"/>
</dbReference>
<evidence type="ECO:0000256" key="2">
    <source>
        <dbReference type="ARBA" id="ARBA00023015"/>
    </source>
</evidence>
<reference evidence="6" key="1">
    <citation type="journal article" date="2017" name="Nature">
        <title>The sunflower genome provides insights into oil metabolism, flowering and Asterid evolution.</title>
        <authorList>
            <person name="Badouin H."/>
            <person name="Gouzy J."/>
            <person name="Grassa C.J."/>
            <person name="Murat F."/>
            <person name="Staton S.E."/>
            <person name="Cottret L."/>
            <person name="Lelandais-Briere C."/>
            <person name="Owens G.L."/>
            <person name="Carrere S."/>
            <person name="Mayjonade B."/>
            <person name="Legrand L."/>
            <person name="Gill N."/>
            <person name="Kane N.C."/>
            <person name="Bowers J.E."/>
            <person name="Hubner S."/>
            <person name="Bellec A."/>
            <person name="Berard A."/>
            <person name="Berges H."/>
            <person name="Blanchet N."/>
            <person name="Boniface M.C."/>
            <person name="Brunel D."/>
            <person name="Catrice O."/>
            <person name="Chaidir N."/>
            <person name="Claudel C."/>
            <person name="Donnadieu C."/>
            <person name="Faraut T."/>
            <person name="Fievet G."/>
            <person name="Helmstetter N."/>
            <person name="King M."/>
            <person name="Knapp S.J."/>
            <person name="Lai Z."/>
            <person name="Le Paslier M.C."/>
            <person name="Lippi Y."/>
            <person name="Lorenzon L."/>
            <person name="Mandel J.R."/>
            <person name="Marage G."/>
            <person name="Marchand G."/>
            <person name="Marquand E."/>
            <person name="Bret-Mestries E."/>
            <person name="Morien E."/>
            <person name="Nambeesan S."/>
            <person name="Nguyen T."/>
            <person name="Pegot-Espagnet P."/>
            <person name="Pouilly N."/>
            <person name="Raftis F."/>
            <person name="Sallet E."/>
            <person name="Schiex T."/>
            <person name="Thomas J."/>
            <person name="Vandecasteele C."/>
            <person name="Vares D."/>
            <person name="Vear F."/>
            <person name="Vautrin S."/>
            <person name="Crespi M."/>
            <person name="Mangin B."/>
            <person name="Burke J.M."/>
            <person name="Salse J."/>
            <person name="Munos S."/>
            <person name="Vincourt P."/>
            <person name="Rieseberg L.H."/>
            <person name="Langlade N.B."/>
        </authorList>
    </citation>
    <scope>NUCLEOTIDE SEQUENCE</scope>
    <source>
        <tissue evidence="6">Leaves</tissue>
    </source>
</reference>
<keyword evidence="5" id="KW-0539">Nucleus</keyword>
<dbReference type="SUPFAM" id="SSF101936">
    <property type="entry name" value="DNA-binding pseudobarrel domain"/>
    <property type="match status" value="1"/>
</dbReference>
<dbReference type="Gramene" id="mRNA:HanXRQr2_Chr12g0557331">
    <property type="protein sequence ID" value="mRNA:HanXRQr2_Chr12g0557331"/>
    <property type="gene ID" value="HanXRQr2_Chr12g0557331"/>
</dbReference>
<keyword evidence="2" id="KW-0805">Transcription regulation</keyword>
<dbReference type="AlphaFoldDB" id="A0A9K3HJ19"/>
<evidence type="ECO:0000256" key="1">
    <source>
        <dbReference type="ARBA" id="ARBA00004123"/>
    </source>
</evidence>
<comment type="caution">
    <text evidence="6">The sequence shown here is derived from an EMBL/GenBank/DDBJ whole genome shotgun (WGS) entry which is preliminary data.</text>
</comment>
<dbReference type="Proteomes" id="UP000215914">
    <property type="component" value="Unassembled WGS sequence"/>
</dbReference>
<protein>
    <submittedName>
        <fullName evidence="6">DNA-binding pseudobarrel domain superfamily, leucine-rich repeat domain superfamily</fullName>
    </submittedName>
</protein>
<reference evidence="6" key="2">
    <citation type="submission" date="2020-06" db="EMBL/GenBank/DDBJ databases">
        <title>Helianthus annuus Genome sequencing and assembly Release 2.</title>
        <authorList>
            <person name="Gouzy J."/>
            <person name="Langlade N."/>
            <person name="Munos S."/>
        </authorList>
    </citation>
    <scope>NUCLEOTIDE SEQUENCE</scope>
    <source>
        <tissue evidence="6">Leaves</tissue>
    </source>
</reference>